<dbReference type="NCBIfam" id="TIGR03061">
    <property type="entry name" value="pip_yhgE_Nterm"/>
    <property type="match status" value="1"/>
</dbReference>
<feature type="transmembrane region" description="Helical" evidence="5">
    <location>
        <begin position="20"/>
        <end position="38"/>
    </location>
</feature>
<evidence type="ECO:0000256" key="2">
    <source>
        <dbReference type="ARBA" id="ARBA00022692"/>
    </source>
</evidence>
<feature type="transmembrane region" description="Helical" evidence="5">
    <location>
        <begin position="694"/>
        <end position="716"/>
    </location>
</feature>
<evidence type="ECO:0000313" key="8">
    <source>
        <dbReference type="Proteomes" id="UP000697330"/>
    </source>
</evidence>
<dbReference type="PANTHER" id="PTHR43077:SF10">
    <property type="entry name" value="TRANSPORT PERMEASE PROTEIN"/>
    <property type="match status" value="1"/>
</dbReference>
<organism evidence="7 8">
    <name type="scientific">Thermophilibacter provencensis</name>
    <dbReference type="NCBI Taxonomy" id="1852386"/>
    <lineage>
        <taxon>Bacteria</taxon>
        <taxon>Bacillati</taxon>
        <taxon>Actinomycetota</taxon>
        <taxon>Coriobacteriia</taxon>
        <taxon>Coriobacteriales</taxon>
        <taxon>Atopobiaceae</taxon>
        <taxon>Thermophilibacter</taxon>
    </lineage>
</organism>
<dbReference type="AlphaFoldDB" id="A0A921KKJ2"/>
<dbReference type="InterPro" id="IPR013525">
    <property type="entry name" value="ABC2_TM"/>
</dbReference>
<proteinExistence type="predicted"/>
<feature type="transmembrane region" description="Helical" evidence="5">
    <location>
        <begin position="611"/>
        <end position="635"/>
    </location>
</feature>
<comment type="subcellular location">
    <subcellularLocation>
        <location evidence="1">Membrane</location>
        <topology evidence="1">Multi-pass membrane protein</topology>
    </subcellularLocation>
</comment>
<feature type="domain" description="ABC-2 type transporter transmembrane" evidence="6">
    <location>
        <begin position="532"/>
        <end position="713"/>
    </location>
</feature>
<accession>A0A921KKJ2</accession>
<dbReference type="RefSeq" id="WP_274958438.1">
    <property type="nucleotide sequence ID" value="NZ_DYWQ01000013.1"/>
</dbReference>
<reference evidence="7" key="1">
    <citation type="journal article" date="2021" name="PeerJ">
        <title>Extensive microbial diversity within the chicken gut microbiome revealed by metagenomics and culture.</title>
        <authorList>
            <person name="Gilroy R."/>
            <person name="Ravi A."/>
            <person name="Getino M."/>
            <person name="Pursley I."/>
            <person name="Horton D.L."/>
            <person name="Alikhan N.F."/>
            <person name="Baker D."/>
            <person name="Gharbi K."/>
            <person name="Hall N."/>
            <person name="Watson M."/>
            <person name="Adriaenssens E.M."/>
            <person name="Foster-Nyarko E."/>
            <person name="Jarju S."/>
            <person name="Secka A."/>
            <person name="Antonio M."/>
            <person name="Oren A."/>
            <person name="Chaudhuri R.R."/>
            <person name="La Ragione R."/>
            <person name="Hildebrand F."/>
            <person name="Pallen M.J."/>
        </authorList>
    </citation>
    <scope>NUCLEOTIDE SEQUENCE</scope>
    <source>
        <strain evidence="7">CHK124-7917</strain>
    </source>
</reference>
<evidence type="ECO:0000256" key="5">
    <source>
        <dbReference type="SAM" id="Phobius"/>
    </source>
</evidence>
<evidence type="ECO:0000259" key="6">
    <source>
        <dbReference type="Pfam" id="PF12698"/>
    </source>
</evidence>
<name>A0A921KKJ2_9ACTN</name>
<dbReference type="EMBL" id="DYWQ01000013">
    <property type="protein sequence ID" value="HJF44350.1"/>
    <property type="molecule type" value="Genomic_DNA"/>
</dbReference>
<feature type="domain" description="ABC-2 type transporter transmembrane" evidence="6">
    <location>
        <begin position="29"/>
        <end position="164"/>
    </location>
</feature>
<evidence type="ECO:0000313" key="7">
    <source>
        <dbReference type="EMBL" id="HJF44350.1"/>
    </source>
</evidence>
<keyword evidence="2 5" id="KW-0812">Transmembrane</keyword>
<dbReference type="PANTHER" id="PTHR43077">
    <property type="entry name" value="TRANSPORT PERMEASE YVFS-RELATED"/>
    <property type="match status" value="1"/>
</dbReference>
<evidence type="ECO:0000256" key="3">
    <source>
        <dbReference type="ARBA" id="ARBA00022989"/>
    </source>
</evidence>
<dbReference type="InterPro" id="IPR051328">
    <property type="entry name" value="T7SS_ABC-Transporter"/>
</dbReference>
<dbReference type="GO" id="GO:0016020">
    <property type="term" value="C:membrane"/>
    <property type="evidence" value="ECO:0007669"/>
    <property type="project" value="UniProtKB-SubCell"/>
</dbReference>
<gene>
    <name evidence="7" type="ORF">K8U72_00980</name>
</gene>
<sequence length="864" mass="88588">MRTAIRIFIRDLRRLLASPAAIVIAVGVCVIPSVYAWLNILANWDPYENTGTVPVAVAELDRGADVPGMGFTDAGDMVRQRLEENDQLGWTFVDSEEDALEGVRSGRYFAAFVIPEDFTSTLAGVLDGRTEPARVGYYVNEKANAVAPKVTDTGATTLETQIAQEFVSVAGETVTERLQGAVRGATGAADAASEGAAADLRDVGGRLDGLAVVLEAARGDVAAAREAVGDARAAVADAGGAASSLAGSLDAALGTLGQARGRARTLAGDLSSALGTGAGALADLSSTASHDIGAIAGDVGWAQGRAQAAISQIRAANGTVGGMLGTLESALDELSATGPSDGAAAALRDRVVEGLRSALSDLERLSADQAAELDELEAASQEVAAGADAMGSLAGEVNDAVQAGASSLEGLRSQVAQDASPQLSSALDELADAGGRVAGGVSALGPMTGQADGTLAQLDALLAQCDATLDRAASGLRDAAGTAGGLADDLAAVAGASDSAAVSGLLALDPASTGSALGAPVEMASEPVFPVANYGSGVAPFYTNLALWVGGFVLVAVYKLEVDREGLDVAEVTPTQAFFGRWLLLALLGQVQALVCCVGDVALGIQCVSPAAFVLAGMVESLVYVLIVYALAVALKHVGKALGVLLVVLQIPGASGLYPIQMQPDFFRALGPWLPFTYGINAMREAVAGFYDGYYVRNLLALLAFALPALLLGVAARRRLARVNALFDRRMAQTDLLIADHPAAWGEKDEGLLASVVDALATSPGHREAFLARAARFDAAYPRLVRRGVAALLAVPLVLLALLFVTPAKFALLVLWVLSLVAASAYLIGVEYAHDRLARMSELERMGTDELVGLVEDMRGGDGR</sequence>
<feature type="transmembrane region" description="Helical" evidence="5">
    <location>
        <begin position="642"/>
        <end position="660"/>
    </location>
</feature>
<comment type="caution">
    <text evidence="7">The sequence shown here is derived from an EMBL/GenBank/DDBJ whole genome shotgun (WGS) entry which is preliminary data.</text>
</comment>
<reference evidence="7" key="2">
    <citation type="submission" date="2021-09" db="EMBL/GenBank/DDBJ databases">
        <authorList>
            <person name="Gilroy R."/>
        </authorList>
    </citation>
    <scope>NUCLEOTIDE SEQUENCE</scope>
    <source>
        <strain evidence="7">CHK124-7917</strain>
    </source>
</reference>
<feature type="transmembrane region" description="Helical" evidence="5">
    <location>
        <begin position="541"/>
        <end position="561"/>
    </location>
</feature>
<keyword evidence="3 5" id="KW-1133">Transmembrane helix</keyword>
<keyword evidence="4 5" id="KW-0472">Membrane</keyword>
<dbReference type="Gene3D" id="3.40.1710.10">
    <property type="entry name" value="abc type-2 transporter like domain"/>
    <property type="match status" value="1"/>
</dbReference>
<dbReference type="GO" id="GO:0140359">
    <property type="term" value="F:ABC-type transporter activity"/>
    <property type="evidence" value="ECO:0007669"/>
    <property type="project" value="InterPro"/>
</dbReference>
<dbReference type="Pfam" id="PF12698">
    <property type="entry name" value="ABC2_membrane_3"/>
    <property type="match status" value="2"/>
</dbReference>
<feature type="transmembrane region" description="Helical" evidence="5">
    <location>
        <begin position="810"/>
        <end position="830"/>
    </location>
</feature>
<dbReference type="InterPro" id="IPR017500">
    <property type="entry name" value="Phage_infect_YhgE_N"/>
</dbReference>
<feature type="transmembrane region" description="Helical" evidence="5">
    <location>
        <begin position="582"/>
        <end position="605"/>
    </location>
</feature>
<evidence type="ECO:0000256" key="4">
    <source>
        <dbReference type="ARBA" id="ARBA00023136"/>
    </source>
</evidence>
<dbReference type="Proteomes" id="UP000697330">
    <property type="component" value="Unassembled WGS sequence"/>
</dbReference>
<feature type="transmembrane region" description="Helical" evidence="5">
    <location>
        <begin position="784"/>
        <end position="804"/>
    </location>
</feature>
<protein>
    <submittedName>
        <fullName evidence="7">YhgE/Pip domain-containing protein</fullName>
    </submittedName>
</protein>
<dbReference type="InterPro" id="IPR017501">
    <property type="entry name" value="Phage_infect_YhgE_C"/>
</dbReference>
<evidence type="ECO:0000256" key="1">
    <source>
        <dbReference type="ARBA" id="ARBA00004141"/>
    </source>
</evidence>
<dbReference type="NCBIfam" id="TIGR03062">
    <property type="entry name" value="pip_yhgE_Cterm"/>
    <property type="match status" value="1"/>
</dbReference>